<dbReference type="Proteomes" id="UP000276834">
    <property type="component" value="Unassembled WGS sequence"/>
</dbReference>
<accession>A0A3L8SQB5</accession>
<keyword evidence="3" id="KW-1185">Reference proteome</keyword>
<evidence type="ECO:0000313" key="2">
    <source>
        <dbReference type="EMBL" id="RLW05813.1"/>
    </source>
</evidence>
<feature type="region of interest" description="Disordered" evidence="1">
    <location>
        <begin position="1"/>
        <end position="65"/>
    </location>
</feature>
<dbReference type="EMBL" id="QUSF01000010">
    <property type="protein sequence ID" value="RLW05813.1"/>
    <property type="molecule type" value="Genomic_DNA"/>
</dbReference>
<feature type="region of interest" description="Disordered" evidence="1">
    <location>
        <begin position="241"/>
        <end position="262"/>
    </location>
</feature>
<organism evidence="2 3">
    <name type="scientific">Chloebia gouldiae</name>
    <name type="common">Gouldian finch</name>
    <name type="synonym">Erythrura gouldiae</name>
    <dbReference type="NCBI Taxonomy" id="44316"/>
    <lineage>
        <taxon>Eukaryota</taxon>
        <taxon>Metazoa</taxon>
        <taxon>Chordata</taxon>
        <taxon>Craniata</taxon>
        <taxon>Vertebrata</taxon>
        <taxon>Euteleostomi</taxon>
        <taxon>Archelosauria</taxon>
        <taxon>Archosauria</taxon>
        <taxon>Dinosauria</taxon>
        <taxon>Saurischia</taxon>
        <taxon>Theropoda</taxon>
        <taxon>Coelurosauria</taxon>
        <taxon>Aves</taxon>
        <taxon>Neognathae</taxon>
        <taxon>Neoaves</taxon>
        <taxon>Telluraves</taxon>
        <taxon>Australaves</taxon>
        <taxon>Passeriformes</taxon>
        <taxon>Passeroidea</taxon>
        <taxon>Passeridae</taxon>
        <taxon>Chloebia</taxon>
    </lineage>
</organism>
<proteinExistence type="predicted"/>
<gene>
    <name evidence="2" type="ORF">DV515_00004670</name>
</gene>
<dbReference type="AlphaFoldDB" id="A0A3L8SQB5"/>
<reference evidence="2 3" key="1">
    <citation type="journal article" date="2018" name="Proc. R. Soc. B">
        <title>A non-coding region near Follistatin controls head colour polymorphism in the Gouldian finch.</title>
        <authorList>
            <person name="Toomey M.B."/>
            <person name="Marques C.I."/>
            <person name="Andrade P."/>
            <person name="Araujo P.M."/>
            <person name="Sabatino S."/>
            <person name="Gazda M.A."/>
            <person name="Afonso S."/>
            <person name="Lopes R.J."/>
            <person name="Corbo J.C."/>
            <person name="Carneiro M."/>
        </authorList>
    </citation>
    <scope>NUCLEOTIDE SEQUENCE [LARGE SCALE GENOMIC DNA]</scope>
    <source>
        <strain evidence="2">Red01</strain>
        <tissue evidence="2">Muscle</tissue>
    </source>
</reference>
<name>A0A3L8SQB5_CHLGU</name>
<comment type="caution">
    <text evidence="2">The sequence shown here is derived from an EMBL/GenBank/DDBJ whole genome shotgun (WGS) entry which is preliminary data.</text>
</comment>
<protein>
    <submittedName>
        <fullName evidence="2">Uncharacterized protein</fullName>
    </submittedName>
</protein>
<evidence type="ECO:0000313" key="3">
    <source>
        <dbReference type="Proteomes" id="UP000276834"/>
    </source>
</evidence>
<evidence type="ECO:0000256" key="1">
    <source>
        <dbReference type="SAM" id="MobiDB-lite"/>
    </source>
</evidence>
<sequence>MGALSVAGQLGEGTKAPSPAGTPRGHRVKAGKGPQALGIAVEAERGLSPPAARSLSPFPCRRSSRPHGAALGTVTHLWLRPGLCSGSPCPGGTGSASPSQAASPFRGRARCQGSSEQLCRDQACPGQLSSAPSGQLVIPQACELGLCSGRIREQGALSSLEKGLGAPGGGRWRQNVGWKVSWKFTERHCPRWGHRDSPARAAHPVRHLPGLRMDGHGGRGRSCGDKGLCLLHTWESGDTEPFRSFPQAQPAAFPRERRSWNC</sequence>